<evidence type="ECO:0000256" key="5">
    <source>
        <dbReference type="SAM" id="SignalP"/>
    </source>
</evidence>
<comment type="similarity">
    <text evidence="2">Belongs to the CRISP family.</text>
</comment>
<keyword evidence="3 4" id="KW-0472">Membrane</keyword>
<dbReference type="PANTHER" id="PTHR10334">
    <property type="entry name" value="CYSTEINE-RICH SECRETORY PROTEIN-RELATED"/>
    <property type="match status" value="1"/>
</dbReference>
<dbReference type="InterPro" id="IPR001283">
    <property type="entry name" value="CRISP-related"/>
</dbReference>
<dbReference type="CDD" id="cd05385">
    <property type="entry name" value="CAP_GLIPR1-like"/>
    <property type="match status" value="1"/>
</dbReference>
<dbReference type="PROSITE" id="PS01009">
    <property type="entry name" value="CRISP_1"/>
    <property type="match status" value="1"/>
</dbReference>
<feature type="transmembrane region" description="Helical" evidence="4">
    <location>
        <begin position="242"/>
        <end position="264"/>
    </location>
</feature>
<comment type="caution">
    <text evidence="7">The sequence shown here is derived from an EMBL/GenBank/DDBJ whole genome shotgun (WGS) entry which is preliminary data.</text>
</comment>
<sequence length="275" mass="29960">MAVVVLLALLLLPDYPKTSGALPDIDNQAFITDCVAVHNRLRSQVNPPASDMRYMTWDEALAKTAKAWARTCQFGHNIYLKQAGKVHPTFTPVGENIWVGAPSSTFSVSAAIEKWHGEVKDYRYSDRSCSRVCGHYTQVVWAKSYKVGCAVHICPSGITGFNTNSIPDPTIFVCNYGDAGNFPTHPYSAGPECRKCPGETCENKLCKKQTRDQSIGYADWNPDFGSGSGSGSDAASASCNSYFLAVVITRPLALVLIIAGVYGLQLVYPHVFAYE</sequence>
<dbReference type="InterPro" id="IPR002413">
    <property type="entry name" value="V5_allergen-like"/>
</dbReference>
<dbReference type="Pfam" id="PF00188">
    <property type="entry name" value="CAP"/>
    <property type="match status" value="1"/>
</dbReference>
<keyword evidence="4" id="KW-0812">Transmembrane</keyword>
<protein>
    <submittedName>
        <fullName evidence="7">GLIPR1-like protein 1</fullName>
    </submittedName>
</protein>
<keyword evidence="8" id="KW-1185">Reference proteome</keyword>
<dbReference type="InterPro" id="IPR014044">
    <property type="entry name" value="CAP_dom"/>
</dbReference>
<keyword evidence="4" id="KW-1133">Transmembrane helix</keyword>
<evidence type="ECO:0000256" key="1">
    <source>
        <dbReference type="ARBA" id="ARBA00004370"/>
    </source>
</evidence>
<comment type="subcellular location">
    <subcellularLocation>
        <location evidence="1">Membrane</location>
    </subcellularLocation>
</comment>
<proteinExistence type="inferred from homology"/>
<feature type="signal peptide" evidence="5">
    <location>
        <begin position="1"/>
        <end position="20"/>
    </location>
</feature>
<dbReference type="Gene3D" id="3.40.33.10">
    <property type="entry name" value="CAP"/>
    <property type="match status" value="1"/>
</dbReference>
<reference evidence="7 8" key="1">
    <citation type="submission" date="2021-05" db="EMBL/GenBank/DDBJ databases">
        <authorList>
            <person name="Zahm M."/>
            <person name="Klopp C."/>
            <person name="Cabau C."/>
            <person name="Kuhl H."/>
            <person name="Suciu R."/>
            <person name="Ciorpac M."/>
            <person name="Holostenco D."/>
            <person name="Gessner J."/>
            <person name="Wuertz S."/>
            <person name="Hohne C."/>
            <person name="Stock M."/>
            <person name="Gislard M."/>
            <person name="Lluch J."/>
            <person name="Milhes M."/>
            <person name="Lampietro C."/>
            <person name="Lopez Roques C."/>
            <person name="Donnadieu C."/>
            <person name="Du K."/>
            <person name="Schartl M."/>
            <person name="Guiguen Y."/>
        </authorList>
    </citation>
    <scope>NUCLEOTIDE SEQUENCE [LARGE SCALE GENOMIC DNA]</scope>
    <source>
        <strain evidence="7">Hh-F2</strain>
        <tissue evidence="7">Blood</tissue>
    </source>
</reference>
<feature type="domain" description="SCP" evidence="6">
    <location>
        <begin position="29"/>
        <end position="184"/>
    </location>
</feature>
<evidence type="ECO:0000313" key="7">
    <source>
        <dbReference type="EMBL" id="KAK6482380.1"/>
    </source>
</evidence>
<evidence type="ECO:0000259" key="6">
    <source>
        <dbReference type="SMART" id="SM00198"/>
    </source>
</evidence>
<evidence type="ECO:0000313" key="8">
    <source>
        <dbReference type="Proteomes" id="UP001369086"/>
    </source>
</evidence>
<evidence type="ECO:0000256" key="3">
    <source>
        <dbReference type="ARBA" id="ARBA00023136"/>
    </source>
</evidence>
<gene>
    <name evidence="7" type="ORF">HHUSO_G15377</name>
</gene>
<dbReference type="InterPro" id="IPR034121">
    <property type="entry name" value="SCP_GLIPR-1-like"/>
</dbReference>
<organism evidence="7 8">
    <name type="scientific">Huso huso</name>
    <name type="common">Beluga</name>
    <name type="synonym">Acipenser huso</name>
    <dbReference type="NCBI Taxonomy" id="61971"/>
    <lineage>
        <taxon>Eukaryota</taxon>
        <taxon>Metazoa</taxon>
        <taxon>Chordata</taxon>
        <taxon>Craniata</taxon>
        <taxon>Vertebrata</taxon>
        <taxon>Euteleostomi</taxon>
        <taxon>Actinopterygii</taxon>
        <taxon>Chondrostei</taxon>
        <taxon>Acipenseriformes</taxon>
        <taxon>Acipenseridae</taxon>
        <taxon>Huso</taxon>
    </lineage>
</organism>
<accession>A0ABR0ZD06</accession>
<dbReference type="Proteomes" id="UP001369086">
    <property type="component" value="Unassembled WGS sequence"/>
</dbReference>
<dbReference type="SMART" id="SM00198">
    <property type="entry name" value="SCP"/>
    <property type="match status" value="1"/>
</dbReference>
<dbReference type="InterPro" id="IPR035940">
    <property type="entry name" value="CAP_sf"/>
</dbReference>
<dbReference type="PRINTS" id="PR00838">
    <property type="entry name" value="V5ALLERGEN"/>
</dbReference>
<evidence type="ECO:0000256" key="4">
    <source>
        <dbReference type="SAM" id="Phobius"/>
    </source>
</evidence>
<dbReference type="EMBL" id="JAHFZB010000013">
    <property type="protein sequence ID" value="KAK6482380.1"/>
    <property type="molecule type" value="Genomic_DNA"/>
</dbReference>
<name>A0ABR0ZD06_HUSHU</name>
<dbReference type="SUPFAM" id="SSF55797">
    <property type="entry name" value="PR-1-like"/>
    <property type="match status" value="1"/>
</dbReference>
<evidence type="ECO:0000256" key="2">
    <source>
        <dbReference type="ARBA" id="ARBA00009923"/>
    </source>
</evidence>
<feature type="chain" id="PRO_5046341258" evidence="5">
    <location>
        <begin position="21"/>
        <end position="275"/>
    </location>
</feature>
<keyword evidence="5" id="KW-0732">Signal</keyword>
<dbReference type="PRINTS" id="PR00837">
    <property type="entry name" value="V5TPXLIKE"/>
</dbReference>
<dbReference type="InterPro" id="IPR018244">
    <property type="entry name" value="Allrgn_V5/Tpx1_CS"/>
</dbReference>